<name>A0ABQ4HYI9_9ACTN</name>
<gene>
    <name evidence="1" type="ORF">Van01_39240</name>
</gene>
<proteinExistence type="predicted"/>
<evidence type="ECO:0000313" key="2">
    <source>
        <dbReference type="Proteomes" id="UP000647017"/>
    </source>
</evidence>
<accession>A0ABQ4HYI9</accession>
<dbReference type="Proteomes" id="UP000647017">
    <property type="component" value="Unassembled WGS sequence"/>
</dbReference>
<keyword evidence="2" id="KW-1185">Reference proteome</keyword>
<dbReference type="RefSeq" id="WP_204009313.1">
    <property type="nucleotide sequence ID" value="NZ_BOOZ01000024.1"/>
</dbReference>
<sequence length="99" mass="11300">MQQTALIYVTAANLDRYTDRCAEYCNRLGLHLTAVVVDDLDGGRWPEVAQMLMDGTVQVVVVADRDELPTERTPRVDVVAEQRRQLYTGRPVCRPRLIR</sequence>
<organism evidence="1 2">
    <name type="scientific">Micromonospora andamanensis</name>
    <dbReference type="NCBI Taxonomy" id="1287068"/>
    <lineage>
        <taxon>Bacteria</taxon>
        <taxon>Bacillati</taxon>
        <taxon>Actinomycetota</taxon>
        <taxon>Actinomycetes</taxon>
        <taxon>Micromonosporales</taxon>
        <taxon>Micromonosporaceae</taxon>
        <taxon>Micromonospora</taxon>
    </lineage>
</organism>
<evidence type="ECO:0000313" key="1">
    <source>
        <dbReference type="EMBL" id="GIJ10710.1"/>
    </source>
</evidence>
<dbReference type="EMBL" id="BOOZ01000024">
    <property type="protein sequence ID" value="GIJ10710.1"/>
    <property type="molecule type" value="Genomic_DNA"/>
</dbReference>
<protein>
    <submittedName>
        <fullName evidence="1">Uncharacterized protein</fullName>
    </submittedName>
</protein>
<comment type="caution">
    <text evidence="1">The sequence shown here is derived from an EMBL/GenBank/DDBJ whole genome shotgun (WGS) entry which is preliminary data.</text>
</comment>
<reference evidence="1 2" key="1">
    <citation type="submission" date="2021-01" db="EMBL/GenBank/DDBJ databases">
        <title>Whole genome shotgun sequence of Verrucosispora andamanensis NBRC 109075.</title>
        <authorList>
            <person name="Komaki H."/>
            <person name="Tamura T."/>
        </authorList>
    </citation>
    <scope>NUCLEOTIDE SEQUENCE [LARGE SCALE GENOMIC DNA]</scope>
    <source>
        <strain evidence="1 2">NBRC 109075</strain>
    </source>
</reference>